<protein>
    <recommendedName>
        <fullName evidence="2">Smr domain-containing protein</fullName>
    </recommendedName>
</protein>
<evidence type="ECO:0000256" key="1">
    <source>
        <dbReference type="SAM" id="MobiDB-lite"/>
    </source>
</evidence>
<gene>
    <name evidence="3" type="ORF">B0H66DRAFT_276154</name>
</gene>
<reference evidence="3" key="2">
    <citation type="submission" date="2023-06" db="EMBL/GenBank/DDBJ databases">
        <authorList>
            <consortium name="Lawrence Berkeley National Laboratory"/>
            <person name="Haridas S."/>
            <person name="Hensen N."/>
            <person name="Bonometti L."/>
            <person name="Westerberg I."/>
            <person name="Brannstrom I.O."/>
            <person name="Guillou S."/>
            <person name="Cros-Aarteil S."/>
            <person name="Calhoun S."/>
            <person name="Kuo A."/>
            <person name="Mondo S."/>
            <person name="Pangilinan J."/>
            <person name="Riley R."/>
            <person name="Labutti K."/>
            <person name="Andreopoulos B."/>
            <person name="Lipzen A."/>
            <person name="Chen C."/>
            <person name="Yanf M."/>
            <person name="Daum C."/>
            <person name="Ng V."/>
            <person name="Clum A."/>
            <person name="Steindorff A."/>
            <person name="Ohm R."/>
            <person name="Martin F."/>
            <person name="Silar P."/>
            <person name="Natvig D."/>
            <person name="Lalanne C."/>
            <person name="Gautier V."/>
            <person name="Ament-Velasquez S.L."/>
            <person name="Kruys A."/>
            <person name="Hutchinson M.I."/>
            <person name="Powell A.J."/>
            <person name="Barry K."/>
            <person name="Miller A.N."/>
            <person name="Grigoriev I.V."/>
            <person name="Debuchy R."/>
            <person name="Gladieux P."/>
            <person name="Thoren M.H."/>
            <person name="Johannesson H."/>
        </authorList>
    </citation>
    <scope>NUCLEOTIDE SEQUENCE</scope>
    <source>
        <strain evidence="3">CBS 118394</strain>
    </source>
</reference>
<evidence type="ECO:0000259" key="2">
    <source>
        <dbReference type="PROSITE" id="PS50828"/>
    </source>
</evidence>
<organism evidence="3 4">
    <name type="scientific">Apodospora peruviana</name>
    <dbReference type="NCBI Taxonomy" id="516989"/>
    <lineage>
        <taxon>Eukaryota</taxon>
        <taxon>Fungi</taxon>
        <taxon>Dikarya</taxon>
        <taxon>Ascomycota</taxon>
        <taxon>Pezizomycotina</taxon>
        <taxon>Sordariomycetes</taxon>
        <taxon>Sordariomycetidae</taxon>
        <taxon>Sordariales</taxon>
        <taxon>Lasiosphaeriaceae</taxon>
        <taxon>Apodospora</taxon>
    </lineage>
</organism>
<feature type="domain" description="Smr" evidence="2">
    <location>
        <begin position="333"/>
        <end position="420"/>
    </location>
</feature>
<dbReference type="Gene3D" id="3.30.1370.110">
    <property type="match status" value="1"/>
</dbReference>
<dbReference type="SMART" id="SM00463">
    <property type="entry name" value="SMR"/>
    <property type="match status" value="1"/>
</dbReference>
<keyword evidence="4" id="KW-1185">Reference proteome</keyword>
<feature type="region of interest" description="Disordered" evidence="1">
    <location>
        <begin position="67"/>
        <end position="119"/>
    </location>
</feature>
<comment type="caution">
    <text evidence="3">The sequence shown here is derived from an EMBL/GenBank/DDBJ whole genome shotgun (WGS) entry which is preliminary data.</text>
</comment>
<dbReference type="GO" id="GO:0004519">
    <property type="term" value="F:endonuclease activity"/>
    <property type="evidence" value="ECO:0007669"/>
    <property type="project" value="TreeGrafter"/>
</dbReference>
<dbReference type="GO" id="GO:0005634">
    <property type="term" value="C:nucleus"/>
    <property type="evidence" value="ECO:0007669"/>
    <property type="project" value="TreeGrafter"/>
</dbReference>
<reference evidence="3" key="1">
    <citation type="journal article" date="2023" name="Mol. Phylogenet. Evol.">
        <title>Genome-scale phylogeny and comparative genomics of the fungal order Sordariales.</title>
        <authorList>
            <person name="Hensen N."/>
            <person name="Bonometti L."/>
            <person name="Westerberg I."/>
            <person name="Brannstrom I.O."/>
            <person name="Guillou S."/>
            <person name="Cros-Aarteil S."/>
            <person name="Calhoun S."/>
            <person name="Haridas S."/>
            <person name="Kuo A."/>
            <person name="Mondo S."/>
            <person name="Pangilinan J."/>
            <person name="Riley R."/>
            <person name="LaButti K."/>
            <person name="Andreopoulos B."/>
            <person name="Lipzen A."/>
            <person name="Chen C."/>
            <person name="Yan M."/>
            <person name="Daum C."/>
            <person name="Ng V."/>
            <person name="Clum A."/>
            <person name="Steindorff A."/>
            <person name="Ohm R.A."/>
            <person name="Martin F."/>
            <person name="Silar P."/>
            <person name="Natvig D.O."/>
            <person name="Lalanne C."/>
            <person name="Gautier V."/>
            <person name="Ament-Velasquez S.L."/>
            <person name="Kruys A."/>
            <person name="Hutchinson M.I."/>
            <person name="Powell A.J."/>
            <person name="Barry K."/>
            <person name="Miller A.N."/>
            <person name="Grigoriev I.V."/>
            <person name="Debuchy R."/>
            <person name="Gladieux P."/>
            <person name="Hiltunen Thoren M."/>
            <person name="Johannesson H."/>
        </authorList>
    </citation>
    <scope>NUCLEOTIDE SEQUENCE</scope>
    <source>
        <strain evidence="3">CBS 118394</strain>
    </source>
</reference>
<evidence type="ECO:0000313" key="3">
    <source>
        <dbReference type="EMBL" id="KAK3316061.1"/>
    </source>
</evidence>
<feature type="compositionally biased region" description="Polar residues" evidence="1">
    <location>
        <begin position="110"/>
        <end position="119"/>
    </location>
</feature>
<dbReference type="SUPFAM" id="SSF160443">
    <property type="entry name" value="SMR domain-like"/>
    <property type="match status" value="1"/>
</dbReference>
<dbReference type="PROSITE" id="PS50828">
    <property type="entry name" value="SMR"/>
    <property type="match status" value="1"/>
</dbReference>
<dbReference type="PANTHER" id="PTHR46535">
    <property type="entry name" value="NEDD4-BINDING PROTEIN 2"/>
    <property type="match status" value="1"/>
</dbReference>
<evidence type="ECO:0000313" key="4">
    <source>
        <dbReference type="Proteomes" id="UP001283341"/>
    </source>
</evidence>
<feature type="compositionally biased region" description="Polar residues" evidence="1">
    <location>
        <begin position="89"/>
        <end position="103"/>
    </location>
</feature>
<dbReference type="InterPro" id="IPR052772">
    <property type="entry name" value="Endo/PolyKinase_Domain-Protein"/>
</dbReference>
<proteinExistence type="predicted"/>
<dbReference type="PANTHER" id="PTHR46535:SF1">
    <property type="entry name" value="NEDD4-BINDING PROTEIN 2"/>
    <property type="match status" value="1"/>
</dbReference>
<feature type="region of interest" description="Disordered" evidence="1">
    <location>
        <begin position="240"/>
        <end position="292"/>
    </location>
</feature>
<name>A0AAE0I0B8_9PEZI</name>
<dbReference type="InterPro" id="IPR036063">
    <property type="entry name" value="Smr_dom_sf"/>
</dbReference>
<dbReference type="EMBL" id="JAUEDM010000005">
    <property type="protein sequence ID" value="KAK3316061.1"/>
    <property type="molecule type" value="Genomic_DNA"/>
</dbReference>
<feature type="compositionally biased region" description="Polar residues" evidence="1">
    <location>
        <begin position="240"/>
        <end position="260"/>
    </location>
</feature>
<dbReference type="Proteomes" id="UP001283341">
    <property type="component" value="Unassembled WGS sequence"/>
</dbReference>
<dbReference type="AlphaFoldDB" id="A0AAE0I0B8"/>
<dbReference type="InterPro" id="IPR002625">
    <property type="entry name" value="Smr_dom"/>
</dbReference>
<feature type="compositionally biased region" description="Low complexity" evidence="1">
    <location>
        <begin position="269"/>
        <end position="285"/>
    </location>
</feature>
<accession>A0AAE0I0B8</accession>
<sequence>MGTAVPGSACQDNTTEELLKKLINEFGTVLDETLIISLANDWNIQTQYDELRSILLGLAETAAAEEATGFDPSGLSGENVRTPDEIAANSESSPTTDNTTVVSDSGYMSDPNQPASFSDNQANLTDEDKIEGLRLIFGLSFKDHTLKLILKKAGGDLGRAFDELINRQALLDAGDLPKSVDGFYVSDGEGYFQGKGKSGGVKAKNGGGGKKKQLVSLDYSVVSPIDDDLELEGAKGPIVLSSTTKRPLPQTVGSSRTTSPVMGFGSGSGSNSSSNLRASATALSSGRKGPWGRQGAIVYTERARAEAQTSAANALRMANQAVDEQLRKNPFQIDLHGVTVLDGVKIAKQRVWNWWDGLDSEWGTREAQAKRNSFTIVTGVGHHSANGVSRLRQAVGVMLKGDEWKVEAGTGLFVVVGRVK</sequence>